<organism evidence="1 2">
    <name type="scientific">Coraliomargarita sinensis</name>
    <dbReference type="NCBI Taxonomy" id="2174842"/>
    <lineage>
        <taxon>Bacteria</taxon>
        <taxon>Pseudomonadati</taxon>
        <taxon>Verrucomicrobiota</taxon>
        <taxon>Opitutia</taxon>
        <taxon>Puniceicoccales</taxon>
        <taxon>Coraliomargaritaceae</taxon>
        <taxon>Coraliomargarita</taxon>
    </lineage>
</organism>
<evidence type="ECO:0000313" key="1">
    <source>
        <dbReference type="EMBL" id="PXA03679.1"/>
    </source>
</evidence>
<dbReference type="Proteomes" id="UP000247099">
    <property type="component" value="Unassembled WGS sequence"/>
</dbReference>
<name>A0A317ZIT4_9BACT</name>
<keyword evidence="2" id="KW-1185">Reference proteome</keyword>
<dbReference type="AlphaFoldDB" id="A0A317ZIT4"/>
<protein>
    <recommendedName>
        <fullName evidence="3">Sulfotransferase domain-containing protein</fullName>
    </recommendedName>
</protein>
<accession>A0A317ZIT4</accession>
<sequence>MVLIREPKSAIISYLTFYADTHARLHPKFEHLLAKEMMRTYLAFYSYVLSVRDQVVVATFKEAIRDFGSIISRVNSKFHSDFDVFEHSTENVDAIFKTRPEHLSPSKRRDSLKPAFVDLIEDKRCRILLERCTRVYQKLIDSDSVKCAPIQ</sequence>
<dbReference type="EMBL" id="QHJQ01000007">
    <property type="protein sequence ID" value="PXA03679.1"/>
    <property type="molecule type" value="Genomic_DNA"/>
</dbReference>
<comment type="caution">
    <text evidence="1">The sequence shown here is derived from an EMBL/GenBank/DDBJ whole genome shotgun (WGS) entry which is preliminary data.</text>
</comment>
<proteinExistence type="predicted"/>
<dbReference type="InParanoid" id="A0A317ZIT4"/>
<reference evidence="1 2" key="1">
    <citation type="submission" date="2018-05" db="EMBL/GenBank/DDBJ databases">
        <title>Coraliomargarita sinensis sp. nov., isolated from a marine solar saltern.</title>
        <authorList>
            <person name="Zhou L.Y."/>
        </authorList>
    </citation>
    <scope>NUCLEOTIDE SEQUENCE [LARGE SCALE GENOMIC DNA]</scope>
    <source>
        <strain evidence="1 2">WN38</strain>
    </source>
</reference>
<evidence type="ECO:0000313" key="2">
    <source>
        <dbReference type="Proteomes" id="UP000247099"/>
    </source>
</evidence>
<evidence type="ECO:0008006" key="3">
    <source>
        <dbReference type="Google" id="ProtNLM"/>
    </source>
</evidence>
<gene>
    <name evidence="1" type="ORF">DDZ13_10310</name>
</gene>